<reference evidence="1 2" key="3">
    <citation type="journal article" date="2013" name="Rice">
        <title>Improvement of the Oryza sativa Nipponbare reference genome using next generation sequence and optical map data.</title>
        <authorList>
            <person name="Kawahara Y."/>
            <person name="de la Bastide M."/>
            <person name="Hamilton J.P."/>
            <person name="Kanamori H."/>
            <person name="McCombie W.R."/>
            <person name="Ouyang S."/>
            <person name="Schwartz D.C."/>
            <person name="Tanaka T."/>
            <person name="Wu J."/>
            <person name="Zhou S."/>
            <person name="Childs K.L."/>
            <person name="Davidson R.M."/>
            <person name="Lin H."/>
            <person name="Quesada-Ocampo L."/>
            <person name="Vaillancourt B."/>
            <person name="Sakai H."/>
            <person name="Lee S.S."/>
            <person name="Kim J."/>
            <person name="Numa H."/>
            <person name="Itoh T."/>
            <person name="Buell C.R."/>
            <person name="Matsumoto T."/>
        </authorList>
    </citation>
    <scope>NUCLEOTIDE SEQUENCE [LARGE SCALE GENOMIC DNA]</scope>
    <source>
        <strain evidence="2">cv. Nipponbare</strain>
    </source>
</reference>
<dbReference type="EMBL" id="AP014958">
    <property type="protein sequence ID" value="BAS76712.1"/>
    <property type="molecule type" value="Genomic_DNA"/>
</dbReference>
<reference evidence="2" key="1">
    <citation type="journal article" date="2005" name="Nature">
        <title>The map-based sequence of the rice genome.</title>
        <authorList>
            <consortium name="International rice genome sequencing project (IRGSP)"/>
            <person name="Matsumoto T."/>
            <person name="Wu J."/>
            <person name="Kanamori H."/>
            <person name="Katayose Y."/>
            <person name="Fujisawa M."/>
            <person name="Namiki N."/>
            <person name="Mizuno H."/>
            <person name="Yamamoto K."/>
            <person name="Antonio B.A."/>
            <person name="Baba T."/>
            <person name="Sakata K."/>
            <person name="Nagamura Y."/>
            <person name="Aoki H."/>
            <person name="Arikawa K."/>
            <person name="Arita K."/>
            <person name="Bito T."/>
            <person name="Chiden Y."/>
            <person name="Fujitsuka N."/>
            <person name="Fukunaka R."/>
            <person name="Hamada M."/>
            <person name="Harada C."/>
            <person name="Hayashi A."/>
            <person name="Hijishita S."/>
            <person name="Honda M."/>
            <person name="Hosokawa S."/>
            <person name="Ichikawa Y."/>
            <person name="Idonuma A."/>
            <person name="Iijima M."/>
            <person name="Ikeda M."/>
            <person name="Ikeno M."/>
            <person name="Ito K."/>
            <person name="Ito S."/>
            <person name="Ito T."/>
            <person name="Ito Y."/>
            <person name="Ito Y."/>
            <person name="Iwabuchi A."/>
            <person name="Kamiya K."/>
            <person name="Karasawa W."/>
            <person name="Kurita K."/>
            <person name="Katagiri S."/>
            <person name="Kikuta A."/>
            <person name="Kobayashi H."/>
            <person name="Kobayashi N."/>
            <person name="Machita K."/>
            <person name="Maehara T."/>
            <person name="Masukawa M."/>
            <person name="Mizubayashi T."/>
            <person name="Mukai Y."/>
            <person name="Nagasaki H."/>
            <person name="Nagata Y."/>
            <person name="Naito S."/>
            <person name="Nakashima M."/>
            <person name="Nakama Y."/>
            <person name="Nakamichi Y."/>
            <person name="Nakamura M."/>
            <person name="Meguro A."/>
            <person name="Negishi M."/>
            <person name="Ohta I."/>
            <person name="Ohta T."/>
            <person name="Okamoto M."/>
            <person name="Ono N."/>
            <person name="Saji S."/>
            <person name="Sakaguchi M."/>
            <person name="Sakai K."/>
            <person name="Shibata M."/>
            <person name="Shimokawa T."/>
            <person name="Song J."/>
            <person name="Takazaki Y."/>
            <person name="Terasawa K."/>
            <person name="Tsugane M."/>
            <person name="Tsuji K."/>
            <person name="Ueda S."/>
            <person name="Waki K."/>
            <person name="Yamagata H."/>
            <person name="Yamamoto M."/>
            <person name="Yamamoto S."/>
            <person name="Yamane H."/>
            <person name="Yoshiki S."/>
            <person name="Yoshihara R."/>
            <person name="Yukawa K."/>
            <person name="Zhong H."/>
            <person name="Yano M."/>
            <person name="Yuan Q."/>
            <person name="Ouyang S."/>
            <person name="Liu J."/>
            <person name="Jones K.M."/>
            <person name="Gansberger K."/>
            <person name="Moffat K."/>
            <person name="Hill J."/>
            <person name="Bera J."/>
            <person name="Fadrosh D."/>
            <person name="Jin S."/>
            <person name="Johri S."/>
            <person name="Kim M."/>
            <person name="Overton L."/>
            <person name="Reardon M."/>
            <person name="Tsitrin T."/>
            <person name="Vuong H."/>
            <person name="Weaver B."/>
            <person name="Ciecko A."/>
            <person name="Tallon L."/>
            <person name="Jackson J."/>
            <person name="Pai G."/>
            <person name="Aken S.V."/>
            <person name="Utterback T."/>
            <person name="Reidmuller S."/>
            <person name="Feldblyum T."/>
            <person name="Hsiao J."/>
            <person name="Zismann V."/>
            <person name="Iobst S."/>
            <person name="de Vazeille A.R."/>
            <person name="Buell C.R."/>
            <person name="Ying K."/>
            <person name="Li Y."/>
            <person name="Lu T."/>
            <person name="Huang Y."/>
            <person name="Zhao Q."/>
            <person name="Feng Q."/>
            <person name="Zhang L."/>
            <person name="Zhu J."/>
            <person name="Weng Q."/>
            <person name="Mu J."/>
            <person name="Lu Y."/>
            <person name="Fan D."/>
            <person name="Liu Y."/>
            <person name="Guan J."/>
            <person name="Zhang Y."/>
            <person name="Yu S."/>
            <person name="Liu X."/>
            <person name="Zhang Y."/>
            <person name="Hong G."/>
            <person name="Han B."/>
            <person name="Choisne N."/>
            <person name="Demange N."/>
            <person name="Orjeda G."/>
            <person name="Samain S."/>
            <person name="Cattolico L."/>
            <person name="Pelletier E."/>
            <person name="Couloux A."/>
            <person name="Segurens B."/>
            <person name="Wincker P."/>
            <person name="D'Hont A."/>
            <person name="Scarpelli C."/>
            <person name="Weissenbach J."/>
            <person name="Salanoubat M."/>
            <person name="Quetier F."/>
            <person name="Yu Y."/>
            <person name="Kim H.R."/>
            <person name="Rambo T."/>
            <person name="Currie J."/>
            <person name="Collura K."/>
            <person name="Luo M."/>
            <person name="Yang T."/>
            <person name="Ammiraju J.S.S."/>
            <person name="Engler F."/>
            <person name="Soderlund C."/>
            <person name="Wing R.A."/>
            <person name="Palmer L.E."/>
            <person name="de la Bastide M."/>
            <person name="Spiegel L."/>
            <person name="Nascimento L."/>
            <person name="Zutavern T."/>
            <person name="O'Shaughnessy A."/>
            <person name="Dike S."/>
            <person name="Dedhia N."/>
            <person name="Preston R."/>
            <person name="Balija V."/>
            <person name="McCombie W.R."/>
            <person name="Chow T."/>
            <person name="Chen H."/>
            <person name="Chung M."/>
            <person name="Chen C."/>
            <person name="Shaw J."/>
            <person name="Wu H."/>
            <person name="Hsiao K."/>
            <person name="Chao Y."/>
            <person name="Chu M."/>
            <person name="Cheng C."/>
            <person name="Hour A."/>
            <person name="Lee P."/>
            <person name="Lin S."/>
            <person name="Lin Y."/>
            <person name="Liou J."/>
            <person name="Liu S."/>
            <person name="Hsing Y."/>
            <person name="Raghuvanshi S."/>
            <person name="Mohanty A."/>
            <person name="Bharti A.K."/>
            <person name="Gaur A."/>
            <person name="Gupta V."/>
            <person name="Kumar D."/>
            <person name="Ravi V."/>
            <person name="Vij S."/>
            <person name="Kapur A."/>
            <person name="Khurana P."/>
            <person name="Khurana P."/>
            <person name="Khurana J.P."/>
            <person name="Tyagi A.K."/>
            <person name="Gaikwad K."/>
            <person name="Singh A."/>
            <person name="Dalal V."/>
            <person name="Srivastava S."/>
            <person name="Dixit A."/>
            <person name="Pal A.K."/>
            <person name="Ghazi I.A."/>
            <person name="Yadav M."/>
            <person name="Pandit A."/>
            <person name="Bhargava A."/>
            <person name="Sureshbabu K."/>
            <person name="Batra K."/>
            <person name="Sharma T.R."/>
            <person name="Mohapatra T."/>
            <person name="Singh N.K."/>
            <person name="Messing J."/>
            <person name="Nelson A.B."/>
            <person name="Fuks G."/>
            <person name="Kavchok S."/>
            <person name="Keizer G."/>
            <person name="Linton E."/>
            <person name="Llaca V."/>
            <person name="Song R."/>
            <person name="Tanyolac B."/>
            <person name="Young S."/>
            <person name="Ho-Il K."/>
            <person name="Hahn J.H."/>
            <person name="Sangsakoo G."/>
            <person name="Vanavichit A."/>
            <person name="de Mattos Luiz.A.T."/>
            <person name="Zimmer P.D."/>
            <person name="Malone G."/>
            <person name="Dellagostin O."/>
            <person name="de Oliveira A.C."/>
            <person name="Bevan M."/>
            <person name="Bancroft I."/>
            <person name="Minx P."/>
            <person name="Cordum H."/>
            <person name="Wilson R."/>
            <person name="Cheng Z."/>
            <person name="Jin W."/>
            <person name="Jiang J."/>
            <person name="Leong S.A."/>
            <person name="Iwama H."/>
            <person name="Gojobori T."/>
            <person name="Itoh T."/>
            <person name="Niimura Y."/>
            <person name="Fujii Y."/>
            <person name="Habara T."/>
            <person name="Sakai H."/>
            <person name="Sato Y."/>
            <person name="Wilson G."/>
            <person name="Kumar K."/>
            <person name="McCouch S."/>
            <person name="Juretic N."/>
            <person name="Hoen D."/>
            <person name="Wright S."/>
            <person name="Bruskiewich R."/>
            <person name="Bureau T."/>
            <person name="Miyao A."/>
            <person name="Hirochika H."/>
            <person name="Nishikawa T."/>
            <person name="Kadowaki K."/>
            <person name="Sugiura M."/>
            <person name="Burr B."/>
            <person name="Sasaki T."/>
        </authorList>
    </citation>
    <scope>NUCLEOTIDE SEQUENCE [LARGE SCALE GENOMIC DNA]</scope>
    <source>
        <strain evidence="2">cv. Nipponbare</strain>
    </source>
</reference>
<dbReference type="Gramene" id="Os02t0121600-01">
    <property type="protein sequence ID" value="Os02t0121600-01"/>
    <property type="gene ID" value="Os02g0121600"/>
</dbReference>
<protein>
    <submittedName>
        <fullName evidence="1">Os02g0121600 protein</fullName>
    </submittedName>
</protein>
<accession>A0A0P0VEA6</accession>
<keyword evidence="2" id="KW-1185">Reference proteome</keyword>
<dbReference type="Proteomes" id="UP000059680">
    <property type="component" value="Chromosome 2"/>
</dbReference>
<proteinExistence type="predicted"/>
<dbReference type="STRING" id="39947.A0A0P0VEA6"/>
<name>A0A0P0VEA6_ORYSJ</name>
<evidence type="ECO:0000313" key="1">
    <source>
        <dbReference type="EMBL" id="BAS76712.1"/>
    </source>
</evidence>
<organism evidence="1 2">
    <name type="scientific">Oryza sativa subsp. japonica</name>
    <name type="common">Rice</name>
    <dbReference type="NCBI Taxonomy" id="39947"/>
    <lineage>
        <taxon>Eukaryota</taxon>
        <taxon>Viridiplantae</taxon>
        <taxon>Streptophyta</taxon>
        <taxon>Embryophyta</taxon>
        <taxon>Tracheophyta</taxon>
        <taxon>Spermatophyta</taxon>
        <taxon>Magnoliopsida</taxon>
        <taxon>Liliopsida</taxon>
        <taxon>Poales</taxon>
        <taxon>Poaceae</taxon>
        <taxon>BOP clade</taxon>
        <taxon>Oryzoideae</taxon>
        <taxon>Oryzeae</taxon>
        <taxon>Oryzinae</taxon>
        <taxon>Oryza</taxon>
        <taxon>Oryza sativa</taxon>
    </lineage>
</organism>
<evidence type="ECO:0000313" key="2">
    <source>
        <dbReference type="Proteomes" id="UP000059680"/>
    </source>
</evidence>
<sequence>HKYFHICTKFLNKTNGQTLVEKSTASYVTIRREYLLSRDACISLYLCRATT</sequence>
<dbReference type="PaxDb" id="39947-A0A0P0VEA6"/>
<feature type="non-terminal residue" evidence="1">
    <location>
        <position position="1"/>
    </location>
</feature>
<dbReference type="InParanoid" id="A0A0P0VEA6"/>
<reference evidence="1 2" key="2">
    <citation type="journal article" date="2013" name="Plant Cell Physiol.">
        <title>Rice Annotation Project Database (RAP-DB): an integrative and interactive database for rice genomics.</title>
        <authorList>
            <person name="Sakai H."/>
            <person name="Lee S.S."/>
            <person name="Tanaka T."/>
            <person name="Numa H."/>
            <person name="Kim J."/>
            <person name="Kawahara Y."/>
            <person name="Wakimoto H."/>
            <person name="Yang C.C."/>
            <person name="Iwamoto M."/>
            <person name="Abe T."/>
            <person name="Yamada Y."/>
            <person name="Muto A."/>
            <person name="Inokuchi H."/>
            <person name="Ikemura T."/>
            <person name="Matsumoto T."/>
            <person name="Sasaki T."/>
            <person name="Itoh T."/>
        </authorList>
    </citation>
    <scope>NUCLEOTIDE SEQUENCE [LARGE SCALE GENOMIC DNA]</scope>
    <source>
        <strain evidence="2">cv. Nipponbare</strain>
    </source>
</reference>
<dbReference type="AlphaFoldDB" id="A0A0P0VEA6"/>
<gene>
    <name evidence="1" type="ordered locus">Os02g0121600</name>
    <name evidence="1" type="ORF">OSNPB_020121600</name>
</gene>